<dbReference type="RefSeq" id="WP_326019384.1">
    <property type="nucleotide sequence ID" value="NZ_JAOZYC010000135.1"/>
</dbReference>
<proteinExistence type="predicted"/>
<reference evidence="2 3" key="1">
    <citation type="submission" date="2022-10" db="EMBL/GenBank/DDBJ databases">
        <authorList>
            <person name="Xie J."/>
            <person name="Shen N."/>
        </authorList>
    </citation>
    <scope>NUCLEOTIDE SEQUENCE [LARGE SCALE GENOMIC DNA]</scope>
    <source>
        <strain evidence="2 3">YIM65594</strain>
    </source>
</reference>
<dbReference type="Gene3D" id="3.40.190.10">
    <property type="entry name" value="Periplasmic binding protein-like II"/>
    <property type="match status" value="1"/>
</dbReference>
<dbReference type="Proteomes" id="UP001354931">
    <property type="component" value="Unassembled WGS sequence"/>
</dbReference>
<feature type="domain" description="Solute-binding protein family 5" evidence="1">
    <location>
        <begin position="71"/>
        <end position="411"/>
    </location>
</feature>
<evidence type="ECO:0000313" key="2">
    <source>
        <dbReference type="EMBL" id="MEB8340511.1"/>
    </source>
</evidence>
<dbReference type="SUPFAM" id="SSF53850">
    <property type="entry name" value="Periplasmic binding protein-like II"/>
    <property type="match status" value="1"/>
</dbReference>
<dbReference type="InterPro" id="IPR039424">
    <property type="entry name" value="SBP_5"/>
</dbReference>
<name>A0ABU6F8Z3_9ACTN</name>
<evidence type="ECO:0000259" key="1">
    <source>
        <dbReference type="Pfam" id="PF00496"/>
    </source>
</evidence>
<sequence length="490" mass="51645">MRRRGFLLAAAGIGLTSACGSFTGTARRGRIAVDLAFAPTQGLSPYSDDGLLLSRLAVVDGLTRMDTEGVVHPALAEKWVRTSATTWEFTLRDARFQDGGRVTADAVEGALTRAGRARTQPRVLSDMRLTARAVGERTVRITTGAADPLLPARLANPSLAIFSPAAYGKDGKGGGVDPVGTATGPFALTKVNGAVSATLDRFDGHWRGKAAARGLDVTFVADNNARANALRSGQIEIAEFVPAAQALVLGDRAREVATVRTTTLYLNTRTGPLADAGLRAAVRESIDTSALARSVYEGYATRGTGLLGPGFAWADGKELPATGRAKAAEPHGQTLTLATYTNRAELPEVAAALQQQLRRAGFAVRLVVKDYARLESGALDGEYDAFLMSRSTALDTGDPVSYFASDFTSEGSFNISQLRDGRVDSVVREAAGLEGAARHRAMLRAEAAILGTDAAVPIVHEQHLQGVGAGVRGVVLDPYERQFVGLETRA</sequence>
<gene>
    <name evidence="2" type="ORF">OKJ99_23740</name>
</gene>
<dbReference type="InterPro" id="IPR030678">
    <property type="entry name" value="Peptide/Ni-bd"/>
</dbReference>
<evidence type="ECO:0000313" key="3">
    <source>
        <dbReference type="Proteomes" id="UP001354931"/>
    </source>
</evidence>
<dbReference type="PANTHER" id="PTHR30290:SF65">
    <property type="entry name" value="MONOACYL PHOSPHATIDYLINOSITOL TETRAMANNOSIDE-BINDING PROTEIN LPQW-RELATED"/>
    <property type="match status" value="1"/>
</dbReference>
<dbReference type="InterPro" id="IPR000914">
    <property type="entry name" value="SBP_5_dom"/>
</dbReference>
<dbReference type="PROSITE" id="PS51257">
    <property type="entry name" value="PROKAR_LIPOPROTEIN"/>
    <property type="match status" value="1"/>
</dbReference>
<dbReference type="Gene3D" id="3.10.105.10">
    <property type="entry name" value="Dipeptide-binding Protein, Domain 3"/>
    <property type="match status" value="1"/>
</dbReference>
<dbReference type="EMBL" id="JAOZYC010000135">
    <property type="protein sequence ID" value="MEB8340511.1"/>
    <property type="molecule type" value="Genomic_DNA"/>
</dbReference>
<comment type="caution">
    <text evidence="2">The sequence shown here is derived from an EMBL/GenBank/DDBJ whole genome shotgun (WGS) entry which is preliminary data.</text>
</comment>
<keyword evidence="3" id="KW-1185">Reference proteome</keyword>
<dbReference type="PIRSF" id="PIRSF002741">
    <property type="entry name" value="MppA"/>
    <property type="match status" value="1"/>
</dbReference>
<dbReference type="PANTHER" id="PTHR30290">
    <property type="entry name" value="PERIPLASMIC BINDING COMPONENT OF ABC TRANSPORTER"/>
    <property type="match status" value="1"/>
</dbReference>
<protein>
    <submittedName>
        <fullName evidence="2">ABC transporter substrate-binding protein</fullName>
    </submittedName>
</protein>
<organism evidence="2 3">
    <name type="scientific">Streptomyces endophyticus</name>
    <dbReference type="NCBI Taxonomy" id="714166"/>
    <lineage>
        <taxon>Bacteria</taxon>
        <taxon>Bacillati</taxon>
        <taxon>Actinomycetota</taxon>
        <taxon>Actinomycetes</taxon>
        <taxon>Kitasatosporales</taxon>
        <taxon>Streptomycetaceae</taxon>
        <taxon>Streptomyces</taxon>
    </lineage>
</organism>
<dbReference type="Pfam" id="PF00496">
    <property type="entry name" value="SBP_bac_5"/>
    <property type="match status" value="1"/>
</dbReference>
<accession>A0ABU6F8Z3</accession>